<feature type="region of interest" description="Disordered" evidence="6">
    <location>
        <begin position="172"/>
        <end position="211"/>
    </location>
</feature>
<dbReference type="FunFam" id="3.30.160.60:FF:000125">
    <property type="entry name" value="Putative zinc finger protein 143"/>
    <property type="match status" value="1"/>
</dbReference>
<evidence type="ECO:0000259" key="7">
    <source>
        <dbReference type="PROSITE" id="PS50157"/>
    </source>
</evidence>
<feature type="domain" description="C2H2-type" evidence="7">
    <location>
        <begin position="17"/>
        <end position="46"/>
    </location>
</feature>
<evidence type="ECO:0000256" key="5">
    <source>
        <dbReference type="PROSITE-ProRule" id="PRU00042"/>
    </source>
</evidence>
<dbReference type="GO" id="GO:0000785">
    <property type="term" value="C:chromatin"/>
    <property type="evidence" value="ECO:0007669"/>
    <property type="project" value="TreeGrafter"/>
</dbReference>
<protein>
    <recommendedName>
        <fullName evidence="7">C2H2-type domain-containing protein</fullName>
    </recommendedName>
</protein>
<feature type="compositionally biased region" description="Polar residues" evidence="6">
    <location>
        <begin position="277"/>
        <end position="300"/>
    </location>
</feature>
<dbReference type="AlphaFoldDB" id="A0AAD4HYB3"/>
<dbReference type="EMBL" id="JAHCVI010000005">
    <property type="protein sequence ID" value="KAG7285453.1"/>
    <property type="molecule type" value="Genomic_DNA"/>
</dbReference>
<dbReference type="GO" id="GO:0000978">
    <property type="term" value="F:RNA polymerase II cis-regulatory region sequence-specific DNA binding"/>
    <property type="evidence" value="ECO:0007669"/>
    <property type="project" value="TreeGrafter"/>
</dbReference>
<evidence type="ECO:0000256" key="2">
    <source>
        <dbReference type="ARBA" id="ARBA00022737"/>
    </source>
</evidence>
<keyword evidence="1" id="KW-0479">Metal-binding</keyword>
<evidence type="ECO:0000256" key="1">
    <source>
        <dbReference type="ARBA" id="ARBA00022723"/>
    </source>
</evidence>
<name>A0AAD4HYB3_9PEZI</name>
<dbReference type="InterPro" id="IPR036236">
    <property type="entry name" value="Znf_C2H2_sf"/>
</dbReference>
<organism evidence="8 9">
    <name type="scientific">Staphylotrichum longicolle</name>
    <dbReference type="NCBI Taxonomy" id="669026"/>
    <lineage>
        <taxon>Eukaryota</taxon>
        <taxon>Fungi</taxon>
        <taxon>Dikarya</taxon>
        <taxon>Ascomycota</taxon>
        <taxon>Pezizomycotina</taxon>
        <taxon>Sordariomycetes</taxon>
        <taxon>Sordariomycetidae</taxon>
        <taxon>Sordariales</taxon>
        <taxon>Chaetomiaceae</taxon>
        <taxon>Staphylotrichum</taxon>
    </lineage>
</organism>
<evidence type="ECO:0000256" key="4">
    <source>
        <dbReference type="ARBA" id="ARBA00022833"/>
    </source>
</evidence>
<gene>
    <name evidence="8" type="ORF">NEMBOFW57_010081</name>
</gene>
<feature type="region of interest" description="Disordered" evidence="6">
    <location>
        <begin position="97"/>
        <end position="145"/>
    </location>
</feature>
<sequence>MEVIEIVENEPTTARAFQCDWETCGKGFNRKSDLQRHYRIHTNERPYKCHHQECGKSFIQRSALTSSSLARHRRIHTGKRPYRCDHHGCSKRKTTMVKHWKRTHQRGTNSPELDDMISDGGSDSAPPTPDSHPAMPWQAHHGQLMGHPGHQIQRAASFADFGQHMNGYGLQQPYNHRHSLSSNGQPEYHGAASLGQPPLHHGHPQQQQHPGVQILQRTGSMPHHHNYFVPDQNNPGVATMNTTQHPAAQHPHYQPHVPRQGVERLPLEIPAYPNAQDLANSMPNNSPGSFSAASGRSPSAQDGFYTHVPPGQTAAYTLSPVTQQTPQMMTFSQGAVTAAQVMAQQQQPVQQQQQAQQQQPQNPQAATPQSAVVEPQYQQPQAVPQPPQQWYDSAQYQSPVEVTTIGSLPPFGSGGLYDPWGQKLEFEDPSMQLPSARVESM</sequence>
<dbReference type="PANTHER" id="PTHR14003">
    <property type="entry name" value="TRANSCRIPTIONAL REPRESSOR PROTEIN YY"/>
    <property type="match status" value="1"/>
</dbReference>
<dbReference type="GO" id="GO:0005667">
    <property type="term" value="C:transcription regulator complex"/>
    <property type="evidence" value="ECO:0007669"/>
    <property type="project" value="TreeGrafter"/>
</dbReference>
<dbReference type="SMART" id="SM00355">
    <property type="entry name" value="ZnF_C2H2"/>
    <property type="match status" value="3"/>
</dbReference>
<evidence type="ECO:0000256" key="6">
    <source>
        <dbReference type="SAM" id="MobiDB-lite"/>
    </source>
</evidence>
<dbReference type="PROSITE" id="PS00028">
    <property type="entry name" value="ZINC_FINGER_C2H2_1"/>
    <property type="match status" value="1"/>
</dbReference>
<keyword evidence="2" id="KW-0677">Repeat</keyword>
<accession>A0AAD4HYB3</accession>
<dbReference type="Proteomes" id="UP001197093">
    <property type="component" value="Unassembled WGS sequence"/>
</dbReference>
<feature type="region of interest" description="Disordered" evidence="6">
    <location>
        <begin position="351"/>
        <end position="389"/>
    </location>
</feature>
<keyword evidence="3 5" id="KW-0863">Zinc-finger</keyword>
<dbReference type="Gene3D" id="3.30.160.60">
    <property type="entry name" value="Classic Zinc Finger"/>
    <property type="match status" value="3"/>
</dbReference>
<evidence type="ECO:0000256" key="3">
    <source>
        <dbReference type="ARBA" id="ARBA00022771"/>
    </source>
</evidence>
<keyword evidence="9" id="KW-1185">Reference proteome</keyword>
<dbReference type="GO" id="GO:0008270">
    <property type="term" value="F:zinc ion binding"/>
    <property type="evidence" value="ECO:0007669"/>
    <property type="project" value="UniProtKB-KW"/>
</dbReference>
<feature type="region of interest" description="Disordered" evidence="6">
    <location>
        <begin position="275"/>
        <end position="308"/>
    </location>
</feature>
<feature type="domain" description="C2H2-type" evidence="7">
    <location>
        <begin position="47"/>
        <end position="81"/>
    </location>
</feature>
<dbReference type="SUPFAM" id="SSF57667">
    <property type="entry name" value="beta-beta-alpha zinc fingers"/>
    <property type="match status" value="2"/>
</dbReference>
<feature type="compositionally biased region" description="Low complexity" evidence="6">
    <location>
        <begin position="351"/>
        <end position="382"/>
    </location>
</feature>
<evidence type="ECO:0000313" key="9">
    <source>
        <dbReference type="Proteomes" id="UP001197093"/>
    </source>
</evidence>
<evidence type="ECO:0000313" key="8">
    <source>
        <dbReference type="EMBL" id="KAG7285453.1"/>
    </source>
</evidence>
<reference evidence="8" key="1">
    <citation type="submission" date="2023-02" db="EMBL/GenBank/DDBJ databases">
        <authorList>
            <person name="Palmer J.M."/>
        </authorList>
    </citation>
    <scope>NUCLEOTIDE SEQUENCE</scope>
    <source>
        <strain evidence="8">FW57</strain>
    </source>
</reference>
<dbReference type="Pfam" id="PF00096">
    <property type="entry name" value="zf-C2H2"/>
    <property type="match status" value="1"/>
</dbReference>
<dbReference type="InterPro" id="IPR013087">
    <property type="entry name" value="Znf_C2H2_type"/>
</dbReference>
<feature type="compositionally biased region" description="Low complexity" evidence="6">
    <location>
        <begin position="194"/>
        <end position="211"/>
    </location>
</feature>
<comment type="caution">
    <text evidence="8">The sequence shown here is derived from an EMBL/GenBank/DDBJ whole genome shotgun (WGS) entry which is preliminary data.</text>
</comment>
<dbReference type="PROSITE" id="PS50157">
    <property type="entry name" value="ZINC_FINGER_C2H2_2"/>
    <property type="match status" value="2"/>
</dbReference>
<dbReference type="GO" id="GO:0000981">
    <property type="term" value="F:DNA-binding transcription factor activity, RNA polymerase II-specific"/>
    <property type="evidence" value="ECO:0007669"/>
    <property type="project" value="UniProtKB-ARBA"/>
</dbReference>
<proteinExistence type="predicted"/>
<dbReference type="PANTHER" id="PTHR14003:SF22">
    <property type="entry name" value="FINGER DOMAIN PROTEIN, PUTATIVE (AFU_ORTHOLOGUE AFUA_4G11480)-RELATED"/>
    <property type="match status" value="1"/>
</dbReference>
<keyword evidence="4" id="KW-0862">Zinc</keyword>